<evidence type="ECO:0000256" key="3">
    <source>
        <dbReference type="ARBA" id="ARBA00022692"/>
    </source>
</evidence>
<keyword evidence="5 6" id="KW-0472">Membrane</keyword>
<evidence type="ECO:0000313" key="8">
    <source>
        <dbReference type="EMBL" id="EAY23977.1"/>
    </source>
</evidence>
<feature type="transmembrane region" description="Helical" evidence="6">
    <location>
        <begin position="263"/>
        <end position="286"/>
    </location>
</feature>
<feature type="transmembrane region" description="Helical" evidence="6">
    <location>
        <begin position="183"/>
        <end position="201"/>
    </location>
</feature>
<feature type="transmembrane region" description="Helical" evidence="6">
    <location>
        <begin position="648"/>
        <end position="665"/>
    </location>
</feature>
<organism evidence="8 9">
    <name type="scientific">Microscilla marina ATCC 23134</name>
    <dbReference type="NCBI Taxonomy" id="313606"/>
    <lineage>
        <taxon>Bacteria</taxon>
        <taxon>Pseudomonadati</taxon>
        <taxon>Bacteroidota</taxon>
        <taxon>Cytophagia</taxon>
        <taxon>Cytophagales</taxon>
        <taxon>Microscillaceae</taxon>
        <taxon>Microscilla</taxon>
    </lineage>
</organism>
<proteinExistence type="predicted"/>
<gene>
    <name evidence="8" type="ORF">M23134_01811</name>
</gene>
<feature type="transmembrane region" description="Helical" evidence="6">
    <location>
        <begin position="448"/>
        <end position="467"/>
    </location>
</feature>
<comment type="subcellular location">
    <subcellularLocation>
        <location evidence="1">Cell membrane</location>
        <topology evidence="1">Multi-pass membrane protein</topology>
    </subcellularLocation>
</comment>
<protein>
    <submittedName>
        <fullName evidence="8">Na+/H+ antiporter family protein</fullName>
    </submittedName>
</protein>
<dbReference type="RefSeq" id="WP_002705758.1">
    <property type="nucleotide sequence ID" value="NZ_AAWS01000092.1"/>
</dbReference>
<dbReference type="PANTHER" id="PTHR43478">
    <property type="entry name" value="NA+/H+ ANTIPORTER-RELATED"/>
    <property type="match status" value="1"/>
</dbReference>
<feature type="transmembrane region" description="Helical" evidence="6">
    <location>
        <begin position="488"/>
        <end position="506"/>
    </location>
</feature>
<accession>A2A062</accession>
<keyword evidence="2" id="KW-1003">Cell membrane</keyword>
<evidence type="ECO:0000313" key="9">
    <source>
        <dbReference type="Proteomes" id="UP000004095"/>
    </source>
</evidence>
<feature type="transmembrane region" description="Helical" evidence="6">
    <location>
        <begin position="322"/>
        <end position="339"/>
    </location>
</feature>
<dbReference type="OrthoDB" id="9762978at2"/>
<evidence type="ECO:0000256" key="4">
    <source>
        <dbReference type="ARBA" id="ARBA00022989"/>
    </source>
</evidence>
<keyword evidence="9" id="KW-1185">Reference proteome</keyword>
<dbReference type="InterPro" id="IPR018461">
    <property type="entry name" value="Na/H_Antiport_NhaC-like_C"/>
</dbReference>
<feature type="transmembrane region" description="Helical" evidence="6">
    <location>
        <begin position="143"/>
        <end position="163"/>
    </location>
</feature>
<evidence type="ECO:0000256" key="1">
    <source>
        <dbReference type="ARBA" id="ARBA00004651"/>
    </source>
</evidence>
<evidence type="ECO:0000256" key="2">
    <source>
        <dbReference type="ARBA" id="ARBA00022475"/>
    </source>
</evidence>
<dbReference type="PANTHER" id="PTHR43478:SF1">
    <property type="entry name" value="NA+_H+ ANTIPORTER NHAC-LIKE C-TERMINAL DOMAIN-CONTAINING PROTEIN"/>
    <property type="match status" value="1"/>
</dbReference>
<sequence>MDMKKLTRMFVLILAIWGINYSAQAQKKEELGFRVKASKQAVVGAKKVNFTIKVVNKEGKLATKLDKPLSFTIAQKDTMLTFKEGVFVYTAKIDKSQNITFTYNDTHVSTTRRVKFFPTWLSILPALLAIAFALIFREVIVSIFTGIFLGAWILSGFGIGNLIPAVLTVLDTYLLKALNNGSHISIILFTMAIGGIVAIVSQNGGMAGVVQILSRLANSARNTQLVTWLLGLAIFFDDYANTLIVGNTMRPITDRFRISREKLAYIVDSTSAPVAAVAFVTTWIGAELSQIQDAVTGINKTAPKGWLINEGAYSIFLQSLEFSFYPILAVLFMLILLYSRRDFGPMYKAEMRARQTGEVNKGEAPTGEADTSEFEPVKKDYLKWYNALIPIMVVILGTIVGLVYTGMDAAAQKLHTSNVWMNLARLNDGVEPSFIRKVGMVLGMADSYVTLLWASLLGLITAILLTVSQRIMSLQKTMDAMVMGFKTVLPPVLILLFAWALAKVNADLGTGDYLSNFLLDVKMSAYWLPVITFILAAIVAFSTGSSWGTMAILYPLILPAVWTAAQSGKIPPAEAMTIFYHVTSVVLAGSVFGDHCSPISDTTILSSLASGCNHIEHVRTQLPYALTVASVSILASSVFFVAGLPWYIVYPVCIGMLIAVVKFVGKPVPEPEGMA</sequence>
<feature type="domain" description="Na+/H+ antiporter NhaC-like C-terminal" evidence="7">
    <location>
        <begin position="445"/>
        <end position="634"/>
    </location>
</feature>
<evidence type="ECO:0000256" key="6">
    <source>
        <dbReference type="SAM" id="Phobius"/>
    </source>
</evidence>
<keyword evidence="4 6" id="KW-1133">Transmembrane helix</keyword>
<name>A2A062_MICM2</name>
<reference evidence="8 9" key="1">
    <citation type="submission" date="2007-01" db="EMBL/GenBank/DDBJ databases">
        <authorList>
            <person name="Haygood M."/>
            <person name="Podell S."/>
            <person name="Anderson C."/>
            <person name="Hopkinson B."/>
            <person name="Roe K."/>
            <person name="Barbeau K."/>
            <person name="Gaasterland T."/>
            <person name="Ferriera S."/>
            <person name="Johnson J."/>
            <person name="Kravitz S."/>
            <person name="Beeson K."/>
            <person name="Sutton G."/>
            <person name="Rogers Y.-H."/>
            <person name="Friedman R."/>
            <person name="Frazier M."/>
            <person name="Venter J.C."/>
        </authorList>
    </citation>
    <scope>NUCLEOTIDE SEQUENCE [LARGE SCALE GENOMIC DNA]</scope>
    <source>
        <strain evidence="8 9">ATCC 23134</strain>
    </source>
</reference>
<feature type="transmembrane region" description="Helical" evidence="6">
    <location>
        <begin position="384"/>
        <end position="404"/>
    </location>
</feature>
<comment type="caution">
    <text evidence="8">The sequence shown here is derived from an EMBL/GenBank/DDBJ whole genome shotgun (WGS) entry which is preliminary data.</text>
</comment>
<keyword evidence="3 6" id="KW-0812">Transmembrane</keyword>
<feature type="transmembrane region" description="Helical" evidence="6">
    <location>
        <begin position="526"/>
        <end position="547"/>
    </location>
</feature>
<dbReference type="GO" id="GO:0005886">
    <property type="term" value="C:plasma membrane"/>
    <property type="evidence" value="ECO:0007669"/>
    <property type="project" value="UniProtKB-SubCell"/>
</dbReference>
<evidence type="ECO:0000259" key="7">
    <source>
        <dbReference type="Pfam" id="PF03553"/>
    </source>
</evidence>
<evidence type="ECO:0000256" key="5">
    <source>
        <dbReference type="ARBA" id="ARBA00023136"/>
    </source>
</evidence>
<dbReference type="AlphaFoldDB" id="A2A062"/>
<feature type="transmembrane region" description="Helical" evidence="6">
    <location>
        <begin position="624"/>
        <end position="642"/>
    </location>
</feature>
<dbReference type="eggNOG" id="COG1757">
    <property type="taxonomic scope" value="Bacteria"/>
</dbReference>
<dbReference type="EMBL" id="AAWS01000092">
    <property type="protein sequence ID" value="EAY23977.1"/>
    <property type="molecule type" value="Genomic_DNA"/>
</dbReference>
<dbReference type="Proteomes" id="UP000004095">
    <property type="component" value="Unassembled WGS sequence"/>
</dbReference>
<dbReference type="Pfam" id="PF03553">
    <property type="entry name" value="Na_H_antiporter"/>
    <property type="match status" value="1"/>
</dbReference>
<feature type="transmembrane region" description="Helical" evidence="6">
    <location>
        <begin position="117"/>
        <end position="136"/>
    </location>
</feature>